<dbReference type="EMBL" id="JBAHYK010002515">
    <property type="protein sequence ID" value="KAL0564917.1"/>
    <property type="molecule type" value="Genomic_DNA"/>
</dbReference>
<evidence type="ECO:0000313" key="1">
    <source>
        <dbReference type="EMBL" id="KAL0564917.1"/>
    </source>
</evidence>
<sequence length="140" mass="15357">MSRTVSISRITTATTSTTPPPIITYRIGEKLVYVKPAHTFADAVELAMAEFPDELDGIPSRRITFTASATLNGEKRAVRISESAWPGATERMLRGEVLDVVVLPEPDKKDMDMDSPPRTGIPSAVRYTRVKEAKAIPVMV</sequence>
<reference evidence="1 2" key="1">
    <citation type="submission" date="2024-02" db="EMBL/GenBank/DDBJ databases">
        <title>A draft genome for the cacao thread blight pathogen Marasmius crinis-equi.</title>
        <authorList>
            <person name="Cohen S.P."/>
            <person name="Baruah I.K."/>
            <person name="Amoako-Attah I."/>
            <person name="Bukari Y."/>
            <person name="Meinhardt L.W."/>
            <person name="Bailey B.A."/>
        </authorList>
    </citation>
    <scope>NUCLEOTIDE SEQUENCE [LARGE SCALE GENOMIC DNA]</scope>
    <source>
        <strain evidence="1 2">GH-76</strain>
    </source>
</reference>
<organism evidence="1 2">
    <name type="scientific">Marasmius crinis-equi</name>
    <dbReference type="NCBI Taxonomy" id="585013"/>
    <lineage>
        <taxon>Eukaryota</taxon>
        <taxon>Fungi</taxon>
        <taxon>Dikarya</taxon>
        <taxon>Basidiomycota</taxon>
        <taxon>Agaricomycotina</taxon>
        <taxon>Agaricomycetes</taxon>
        <taxon>Agaricomycetidae</taxon>
        <taxon>Agaricales</taxon>
        <taxon>Marasmiineae</taxon>
        <taxon>Marasmiaceae</taxon>
        <taxon>Marasmius</taxon>
    </lineage>
</organism>
<protein>
    <submittedName>
        <fullName evidence="1">Uncharacterized protein</fullName>
    </submittedName>
</protein>
<keyword evidence="2" id="KW-1185">Reference proteome</keyword>
<gene>
    <name evidence="1" type="ORF">V5O48_017118</name>
</gene>
<evidence type="ECO:0000313" key="2">
    <source>
        <dbReference type="Proteomes" id="UP001465976"/>
    </source>
</evidence>
<proteinExistence type="predicted"/>
<comment type="caution">
    <text evidence="1">The sequence shown here is derived from an EMBL/GenBank/DDBJ whole genome shotgun (WGS) entry which is preliminary data.</text>
</comment>
<name>A0ABR3EPZ7_9AGAR</name>
<accession>A0ABR3EPZ7</accession>
<dbReference type="Proteomes" id="UP001465976">
    <property type="component" value="Unassembled WGS sequence"/>
</dbReference>